<gene>
    <name evidence="2" type="ORF">C0Q70_16084</name>
</gene>
<evidence type="ECO:0000313" key="2">
    <source>
        <dbReference type="EMBL" id="PVD22828.1"/>
    </source>
</evidence>
<dbReference type="AlphaFoldDB" id="A0A2T7NNT4"/>
<protein>
    <submittedName>
        <fullName evidence="2">Uncharacterized protein</fullName>
    </submittedName>
</protein>
<proteinExistence type="predicted"/>
<feature type="compositionally biased region" description="Pro residues" evidence="1">
    <location>
        <begin position="43"/>
        <end position="57"/>
    </location>
</feature>
<sequence>MVLTNFVCPRKTVLLLWEDNSVSVELNDSRAIDPPHTPHTIPTHPPTHPHTYPTHPPHPPHPHPTHPPHTLGVRKERKRKMRTVDKVNGVNPPAEMRFRALGKRRSLALQAYVGAVDNSVTLPCAVRVICPTTNRREASSFGKIIKSSAAWRTTFPPPAAQNVEVDEWTASLYL</sequence>
<dbReference type="Proteomes" id="UP000245119">
    <property type="component" value="Linkage Group LG10"/>
</dbReference>
<name>A0A2T7NNT4_POMCA</name>
<dbReference type="EMBL" id="PZQS01000010">
    <property type="protein sequence ID" value="PVD22828.1"/>
    <property type="molecule type" value="Genomic_DNA"/>
</dbReference>
<accession>A0A2T7NNT4</accession>
<comment type="caution">
    <text evidence="2">The sequence shown here is derived from an EMBL/GenBank/DDBJ whole genome shotgun (WGS) entry which is preliminary data.</text>
</comment>
<evidence type="ECO:0000256" key="1">
    <source>
        <dbReference type="SAM" id="MobiDB-lite"/>
    </source>
</evidence>
<feature type="region of interest" description="Disordered" evidence="1">
    <location>
        <begin position="31"/>
        <end position="71"/>
    </location>
</feature>
<reference evidence="2 3" key="1">
    <citation type="submission" date="2018-04" db="EMBL/GenBank/DDBJ databases">
        <title>The genome of golden apple snail Pomacea canaliculata provides insight into stress tolerance and invasive adaptation.</title>
        <authorList>
            <person name="Liu C."/>
            <person name="Liu B."/>
            <person name="Ren Y."/>
            <person name="Zhang Y."/>
            <person name="Wang H."/>
            <person name="Li S."/>
            <person name="Jiang F."/>
            <person name="Yin L."/>
            <person name="Zhang G."/>
            <person name="Qian W."/>
            <person name="Fan W."/>
        </authorList>
    </citation>
    <scope>NUCLEOTIDE SEQUENCE [LARGE SCALE GENOMIC DNA]</scope>
    <source>
        <strain evidence="2">SZHN2017</strain>
        <tissue evidence="2">Muscle</tissue>
    </source>
</reference>
<evidence type="ECO:0000313" key="3">
    <source>
        <dbReference type="Proteomes" id="UP000245119"/>
    </source>
</evidence>
<keyword evidence="3" id="KW-1185">Reference proteome</keyword>
<organism evidence="2 3">
    <name type="scientific">Pomacea canaliculata</name>
    <name type="common">Golden apple snail</name>
    <dbReference type="NCBI Taxonomy" id="400727"/>
    <lineage>
        <taxon>Eukaryota</taxon>
        <taxon>Metazoa</taxon>
        <taxon>Spiralia</taxon>
        <taxon>Lophotrochozoa</taxon>
        <taxon>Mollusca</taxon>
        <taxon>Gastropoda</taxon>
        <taxon>Caenogastropoda</taxon>
        <taxon>Architaenioglossa</taxon>
        <taxon>Ampullarioidea</taxon>
        <taxon>Ampullariidae</taxon>
        <taxon>Pomacea</taxon>
    </lineage>
</organism>